<sequence>MNLGLVAGTVVSNRRADGISAPTYLLIEQCDQQGKGKHDYLVALDLVGAGRGEVVLLGQGSSARQTTVTDNRPMDAVVIAIVDTIDEHGTTVYQK</sequence>
<proteinExistence type="predicted"/>
<organism evidence="3">
    <name type="scientific">Candidatus Moduliflexus flocculans</name>
    <dbReference type="NCBI Taxonomy" id="1499966"/>
    <lineage>
        <taxon>Bacteria</taxon>
        <taxon>Candidatus Moduliflexota</taxon>
        <taxon>Candidatus Moduliflexia</taxon>
        <taxon>Candidatus Moduliflexales</taxon>
        <taxon>Candidatus Moduliflexaceae</taxon>
    </lineage>
</organism>
<dbReference type="Pfam" id="PF03319">
    <property type="entry name" value="EutN_CcmL"/>
    <property type="match status" value="1"/>
</dbReference>
<reference evidence="3" key="1">
    <citation type="journal article" date="2015" name="PeerJ">
        <title>First genomic representation of candidate bacterial phylum KSB3 points to enhanced environmental sensing as a trigger of wastewater bulking.</title>
        <authorList>
            <person name="Sekiguchi Y."/>
            <person name="Ohashi A."/>
            <person name="Parks D.H."/>
            <person name="Yamauchi T."/>
            <person name="Tyson G.W."/>
            <person name="Hugenholtz P."/>
        </authorList>
    </citation>
    <scope>NUCLEOTIDE SEQUENCE [LARGE SCALE GENOMIC DNA]</scope>
</reference>
<dbReference type="PANTHER" id="PTHR36539:SF1">
    <property type="entry name" value="BACTERIAL MICROCOMPARTMENT SHELL VERTEX PROTEIN EUTN"/>
    <property type="match status" value="1"/>
</dbReference>
<dbReference type="Proteomes" id="UP000030700">
    <property type="component" value="Unassembled WGS sequence"/>
</dbReference>
<dbReference type="GO" id="GO:0031469">
    <property type="term" value="C:bacterial microcompartment"/>
    <property type="evidence" value="ECO:0007669"/>
    <property type="project" value="UniProtKB-SubCell"/>
</dbReference>
<dbReference type="PANTHER" id="PTHR36539">
    <property type="entry name" value="ETHANOLAMINE UTILIZATION PROTEIN EUTN"/>
    <property type="match status" value="1"/>
</dbReference>
<dbReference type="PROSITE" id="PS51932">
    <property type="entry name" value="BMV"/>
    <property type="match status" value="1"/>
</dbReference>
<gene>
    <name evidence="3" type="ORF">U14_01670</name>
</gene>
<accession>A0A0S6VSU6</accession>
<name>A0A0S6VSU6_9BACT</name>
<evidence type="ECO:0000313" key="3">
    <source>
        <dbReference type="EMBL" id="GAK50439.1"/>
    </source>
</evidence>
<dbReference type="STRING" id="1499966.U14_01670"/>
<evidence type="ECO:0000256" key="1">
    <source>
        <dbReference type="ARBA" id="ARBA00024322"/>
    </source>
</evidence>
<dbReference type="Gene3D" id="2.40.50.220">
    <property type="entry name" value="EutN/Ccml"/>
    <property type="match status" value="1"/>
</dbReference>
<dbReference type="AlphaFoldDB" id="A0A0S6VSU6"/>
<keyword evidence="2" id="KW-1283">Bacterial microcompartment</keyword>
<dbReference type="InterPro" id="IPR036677">
    <property type="entry name" value="EutN_CcmL_sf"/>
</dbReference>
<dbReference type="SUPFAM" id="SSF159133">
    <property type="entry name" value="EutN/CcmL-like"/>
    <property type="match status" value="1"/>
</dbReference>
<protein>
    <submittedName>
        <fullName evidence="3">Ethanolamine utilization protein EutN/carboxysome structural protein Ccml</fullName>
    </submittedName>
</protein>
<keyword evidence="4" id="KW-1185">Reference proteome</keyword>
<dbReference type="InterPro" id="IPR004992">
    <property type="entry name" value="EutN_CcmL"/>
</dbReference>
<dbReference type="EMBL" id="DF820456">
    <property type="protein sequence ID" value="GAK50439.1"/>
    <property type="molecule type" value="Genomic_DNA"/>
</dbReference>
<comment type="subcellular location">
    <subcellularLocation>
        <location evidence="1">Bacterial microcompartment</location>
    </subcellularLocation>
</comment>
<dbReference type="HOGENOM" id="CLU_148498_0_1_0"/>
<evidence type="ECO:0000313" key="4">
    <source>
        <dbReference type="Proteomes" id="UP000030700"/>
    </source>
</evidence>
<evidence type="ECO:0000256" key="2">
    <source>
        <dbReference type="ARBA" id="ARBA00024446"/>
    </source>
</evidence>